<dbReference type="Proteomes" id="UP001589795">
    <property type="component" value="Unassembled WGS sequence"/>
</dbReference>
<dbReference type="InterPro" id="IPR036852">
    <property type="entry name" value="Peptidase_S8/S53_dom_sf"/>
</dbReference>
<evidence type="ECO:0000256" key="3">
    <source>
        <dbReference type="ARBA" id="ARBA00022801"/>
    </source>
</evidence>
<keyword evidence="9" id="KW-1185">Reference proteome</keyword>
<evidence type="ECO:0000313" key="9">
    <source>
        <dbReference type="Proteomes" id="UP001589795"/>
    </source>
</evidence>
<keyword evidence="4 5" id="KW-0720">Serine protease</keyword>
<dbReference type="InterPro" id="IPR000209">
    <property type="entry name" value="Peptidase_S8/S53_dom"/>
</dbReference>
<feature type="active site" description="Charge relay system" evidence="5">
    <location>
        <position position="367"/>
    </location>
</feature>
<dbReference type="Pfam" id="PF00082">
    <property type="entry name" value="Peptidase_S8"/>
    <property type="match status" value="1"/>
</dbReference>
<dbReference type="PANTHER" id="PTHR43806:SF11">
    <property type="entry name" value="CEREVISIN-RELATED"/>
    <property type="match status" value="1"/>
</dbReference>
<dbReference type="PROSITE" id="PS00138">
    <property type="entry name" value="SUBTILASE_SER"/>
    <property type="match status" value="1"/>
</dbReference>
<evidence type="ECO:0000256" key="5">
    <source>
        <dbReference type="PROSITE-ProRule" id="PRU01240"/>
    </source>
</evidence>
<feature type="active site" description="Charge relay system" evidence="5">
    <location>
        <position position="212"/>
    </location>
</feature>
<feature type="domain" description="Peptidase S8/S53" evidence="7">
    <location>
        <begin position="172"/>
        <end position="415"/>
    </location>
</feature>
<evidence type="ECO:0000313" key="8">
    <source>
        <dbReference type="EMBL" id="MFC0199251.1"/>
    </source>
</evidence>
<evidence type="ECO:0000256" key="2">
    <source>
        <dbReference type="ARBA" id="ARBA00022670"/>
    </source>
</evidence>
<dbReference type="InterPro" id="IPR015500">
    <property type="entry name" value="Peptidase_S8_subtilisin-rel"/>
</dbReference>
<organism evidence="8 9">
    <name type="scientific">Paracoccus rhizosphaerae</name>
    <dbReference type="NCBI Taxonomy" id="1133347"/>
    <lineage>
        <taxon>Bacteria</taxon>
        <taxon>Pseudomonadati</taxon>
        <taxon>Pseudomonadota</taxon>
        <taxon>Alphaproteobacteria</taxon>
        <taxon>Rhodobacterales</taxon>
        <taxon>Paracoccaceae</taxon>
        <taxon>Paracoccus</taxon>
    </lineage>
</organism>
<reference evidence="8 9" key="1">
    <citation type="submission" date="2024-09" db="EMBL/GenBank/DDBJ databases">
        <authorList>
            <person name="Sun Q."/>
            <person name="Mori K."/>
        </authorList>
    </citation>
    <scope>NUCLEOTIDE SEQUENCE [LARGE SCALE GENOMIC DNA]</scope>
    <source>
        <strain evidence="8 9">CCM 7904</strain>
    </source>
</reference>
<name>A0ABV6CJ37_9RHOB</name>
<sequence>MSRFVMFLLLAAMALPLQLRQSPDGLSLIAQAAADDDDDGDDDDDEDDDNGPAPVRAAPPAPLPQRAPDEVIVRGLSTDQLAQLVAQGFAQIERRDLAGGGSLHRLRKPARLSLEAARAEVRALAGAAGADFNHFYRTEQGAGGSACPGGLCLARQVIGWQPATACTALPRIGMVDTGVNANHATFRHARLRVHSLDPAAERARATESDALHGTAVAALLVGDPASRSPGLIPKAELVAVDAFVRAGRDQRSDAFSLIAALDWLAAQDVRLVNLSLAGPPNEELARQIALLVSRDILIVAAAGNVGPRAAPAYPAAYDGVLAVTAVDRRKQVYRRAGRGAHIDISAPGVEVWTAASIEGARTKTGTSYAAPFVTAAAAMWLQSRPGLSAAELSARLVAGAEDLGTPGRDAVFGAGLLAAPPACAQAPVPTRN</sequence>
<keyword evidence="2 5" id="KW-0645">Protease</keyword>
<evidence type="ECO:0000256" key="6">
    <source>
        <dbReference type="SAM" id="MobiDB-lite"/>
    </source>
</evidence>
<comment type="similarity">
    <text evidence="1 5">Belongs to the peptidase S8 family.</text>
</comment>
<dbReference type="PANTHER" id="PTHR43806">
    <property type="entry name" value="PEPTIDASE S8"/>
    <property type="match status" value="1"/>
</dbReference>
<dbReference type="SUPFAM" id="SSF52743">
    <property type="entry name" value="Subtilisin-like"/>
    <property type="match status" value="1"/>
</dbReference>
<dbReference type="Gene3D" id="3.40.50.200">
    <property type="entry name" value="Peptidase S8/S53 domain"/>
    <property type="match status" value="1"/>
</dbReference>
<comment type="caution">
    <text evidence="8">The sequence shown here is derived from an EMBL/GenBank/DDBJ whole genome shotgun (WGS) entry which is preliminary data.</text>
</comment>
<dbReference type="PROSITE" id="PS51892">
    <property type="entry name" value="SUBTILASE"/>
    <property type="match status" value="1"/>
</dbReference>
<keyword evidence="3 5" id="KW-0378">Hydrolase</keyword>
<feature type="active site" description="Charge relay system" evidence="5">
    <location>
        <position position="176"/>
    </location>
</feature>
<dbReference type="CDD" id="cd05561">
    <property type="entry name" value="Peptidases_S8_4"/>
    <property type="match status" value="1"/>
</dbReference>
<gene>
    <name evidence="8" type="ORF">ACFFIZ_02635</name>
</gene>
<feature type="region of interest" description="Disordered" evidence="6">
    <location>
        <begin position="33"/>
        <end position="66"/>
    </location>
</feature>
<dbReference type="PRINTS" id="PR00723">
    <property type="entry name" value="SUBTILISIN"/>
</dbReference>
<proteinExistence type="inferred from homology"/>
<protein>
    <submittedName>
        <fullName evidence="8">S8 family serine peptidase</fullName>
    </submittedName>
</protein>
<feature type="compositionally biased region" description="Acidic residues" evidence="6">
    <location>
        <begin position="34"/>
        <end position="50"/>
    </location>
</feature>
<evidence type="ECO:0000256" key="1">
    <source>
        <dbReference type="ARBA" id="ARBA00011073"/>
    </source>
</evidence>
<dbReference type="InterPro" id="IPR050131">
    <property type="entry name" value="Peptidase_S8_subtilisin-like"/>
</dbReference>
<accession>A0ABV6CJ37</accession>
<dbReference type="InterPro" id="IPR023828">
    <property type="entry name" value="Peptidase_S8_Ser-AS"/>
</dbReference>
<dbReference type="EMBL" id="JBHLWQ010000028">
    <property type="protein sequence ID" value="MFC0199251.1"/>
    <property type="molecule type" value="Genomic_DNA"/>
</dbReference>
<evidence type="ECO:0000256" key="4">
    <source>
        <dbReference type="ARBA" id="ARBA00022825"/>
    </source>
</evidence>
<evidence type="ECO:0000259" key="7">
    <source>
        <dbReference type="Pfam" id="PF00082"/>
    </source>
</evidence>
<dbReference type="RefSeq" id="WP_265508027.1">
    <property type="nucleotide sequence ID" value="NZ_JAOTBE010000052.1"/>
</dbReference>